<feature type="compositionally biased region" description="Polar residues" evidence="1">
    <location>
        <begin position="36"/>
        <end position="54"/>
    </location>
</feature>
<dbReference type="Proteomes" id="UP001604336">
    <property type="component" value="Unassembled WGS sequence"/>
</dbReference>
<dbReference type="EMBL" id="JBFOLK010000004">
    <property type="protein sequence ID" value="KAL2518309.1"/>
    <property type="molecule type" value="Genomic_DNA"/>
</dbReference>
<feature type="region of interest" description="Disordered" evidence="1">
    <location>
        <begin position="33"/>
        <end position="57"/>
    </location>
</feature>
<evidence type="ECO:0000313" key="2">
    <source>
        <dbReference type="EMBL" id="KAL2518309.1"/>
    </source>
</evidence>
<sequence>MVRFSTAWEHHYLDRFDPEIYKKYFPPARVNRPKLASTSRSSVDSTAGGSIHTRSSGDLHDLYETMSEQFIMWPDIGLQKKAIGMHQVDTNSLVLAKIDALAKQMDSLKHSQSANMI</sequence>
<organism evidence="2 3">
    <name type="scientific">Abeliophyllum distichum</name>
    <dbReference type="NCBI Taxonomy" id="126358"/>
    <lineage>
        <taxon>Eukaryota</taxon>
        <taxon>Viridiplantae</taxon>
        <taxon>Streptophyta</taxon>
        <taxon>Embryophyta</taxon>
        <taxon>Tracheophyta</taxon>
        <taxon>Spermatophyta</taxon>
        <taxon>Magnoliopsida</taxon>
        <taxon>eudicotyledons</taxon>
        <taxon>Gunneridae</taxon>
        <taxon>Pentapetalae</taxon>
        <taxon>asterids</taxon>
        <taxon>lamiids</taxon>
        <taxon>Lamiales</taxon>
        <taxon>Oleaceae</taxon>
        <taxon>Forsythieae</taxon>
        <taxon>Abeliophyllum</taxon>
    </lineage>
</organism>
<evidence type="ECO:0000256" key="1">
    <source>
        <dbReference type="SAM" id="MobiDB-lite"/>
    </source>
</evidence>
<name>A0ABD1TZZ7_9LAMI</name>
<comment type="caution">
    <text evidence="2">The sequence shown here is derived from an EMBL/GenBank/DDBJ whole genome shotgun (WGS) entry which is preliminary data.</text>
</comment>
<keyword evidence="3" id="KW-1185">Reference proteome</keyword>
<gene>
    <name evidence="2" type="ORF">Adt_14556</name>
</gene>
<evidence type="ECO:0000313" key="3">
    <source>
        <dbReference type="Proteomes" id="UP001604336"/>
    </source>
</evidence>
<proteinExistence type="predicted"/>
<accession>A0ABD1TZZ7</accession>
<protein>
    <submittedName>
        <fullName evidence="2">Uncharacterized protein</fullName>
    </submittedName>
</protein>
<dbReference type="AlphaFoldDB" id="A0ABD1TZZ7"/>
<reference evidence="3" key="1">
    <citation type="submission" date="2024-07" db="EMBL/GenBank/DDBJ databases">
        <title>Two chromosome-level genome assemblies of Korean endemic species Abeliophyllum distichum and Forsythia ovata (Oleaceae).</title>
        <authorList>
            <person name="Jang H."/>
        </authorList>
    </citation>
    <scope>NUCLEOTIDE SEQUENCE [LARGE SCALE GENOMIC DNA]</scope>
</reference>